<keyword evidence="1" id="KW-0067">ATP-binding</keyword>
<keyword evidence="3" id="KW-0614">Plasmid</keyword>
<evidence type="ECO:0000259" key="2">
    <source>
        <dbReference type="PROSITE" id="PS50975"/>
    </source>
</evidence>
<dbReference type="InterPro" id="IPR011990">
    <property type="entry name" value="TPR-like_helical_dom_sf"/>
</dbReference>
<organism evidence="3">
    <name type="scientific">Rhizobium sp. ZPR3</name>
    <dbReference type="NCBI Taxonomy" id="3158967"/>
    <lineage>
        <taxon>Bacteria</taxon>
        <taxon>Pseudomonadati</taxon>
        <taxon>Pseudomonadota</taxon>
        <taxon>Alphaproteobacteria</taxon>
        <taxon>Hyphomicrobiales</taxon>
        <taxon>Rhizobiaceae</taxon>
        <taxon>Rhizobium/Agrobacterium group</taxon>
        <taxon>Rhizobium</taxon>
    </lineage>
</organism>
<dbReference type="Gene3D" id="3.30.470.20">
    <property type="entry name" value="ATP-grasp fold, B domain"/>
    <property type="match status" value="1"/>
</dbReference>
<keyword evidence="1" id="KW-0547">Nucleotide-binding</keyword>
<gene>
    <name evidence="3" type="ORF">ABM479_33515</name>
</gene>
<evidence type="ECO:0000313" key="3">
    <source>
        <dbReference type="EMBL" id="XBT97815.1"/>
    </source>
</evidence>
<dbReference type="GO" id="GO:0005524">
    <property type="term" value="F:ATP binding"/>
    <property type="evidence" value="ECO:0007669"/>
    <property type="project" value="UniProtKB-UniRule"/>
</dbReference>
<dbReference type="PROSITE" id="PS50975">
    <property type="entry name" value="ATP_GRASP"/>
    <property type="match status" value="1"/>
</dbReference>
<dbReference type="Pfam" id="PF14559">
    <property type="entry name" value="TPR_19"/>
    <property type="match status" value="1"/>
</dbReference>
<sequence>MGIETTLLEEQPVVGLMFQQASLLADGGRYDEAKRIYLAILAIDAGHFGALNDLGNLLERTNFCSAARLAYAEAVRCHPDNVIGRINFANSLITNGAFAEAGAELEVALLLAPDHPDVHRSLANLLQNLGDWDAAETHRQKSYRPIELTFQPYQGEGTPCRVLVLVSAIGGNIPTRVLLSDQLFDVTVLVVEGYDVARPLPAHDVVFNAIGDSDICLTALDAADRVLALTSAPIANPPYRIRPTDRISNANRLKSLPYIRTPRMSLIKRSQAAEQARLFGFPLLLRSPGYHTGRYFRKVDEATDLDTALTELPGEQLVAIEYLDARDTAGLARKYRVMMIGGELFPLHLAISRNWMVHYFTADMVDNQHYRDEEAAFLSDMPSAIGQRAMEALKSIQMSLGLDYGGVDFAVDANGDLLFFEANATMVIVPPPGASMWDYRRAATFRALEAASVMILGKMEPQERV</sequence>
<proteinExistence type="predicted"/>
<evidence type="ECO:0000256" key="1">
    <source>
        <dbReference type="PROSITE-ProRule" id="PRU00409"/>
    </source>
</evidence>
<accession>A0AAU7S5Q1</accession>
<dbReference type="PANTHER" id="PTHR44809">
    <property type="match status" value="1"/>
</dbReference>
<protein>
    <submittedName>
        <fullName evidence="3">Tetratricopeptide repeat protein</fullName>
    </submittedName>
</protein>
<dbReference type="SUPFAM" id="SSF48452">
    <property type="entry name" value="TPR-like"/>
    <property type="match status" value="1"/>
</dbReference>
<dbReference type="RefSeq" id="WP_349963064.1">
    <property type="nucleotide sequence ID" value="NZ_CP157963.1"/>
</dbReference>
<dbReference type="SUPFAM" id="SSF56059">
    <property type="entry name" value="Glutathione synthetase ATP-binding domain-like"/>
    <property type="match status" value="1"/>
</dbReference>
<geneLocation type="plasmid" evidence="3">
    <name>unnamed3</name>
</geneLocation>
<feature type="domain" description="ATP-grasp" evidence="2">
    <location>
        <begin position="251"/>
        <end position="456"/>
    </location>
</feature>
<name>A0AAU7S5Q1_9HYPH</name>
<dbReference type="GO" id="GO:0046872">
    <property type="term" value="F:metal ion binding"/>
    <property type="evidence" value="ECO:0007669"/>
    <property type="project" value="InterPro"/>
</dbReference>
<dbReference type="InterPro" id="IPR011761">
    <property type="entry name" value="ATP-grasp"/>
</dbReference>
<dbReference type="AlphaFoldDB" id="A0AAU7S5Q1"/>
<dbReference type="EMBL" id="CP157963">
    <property type="protein sequence ID" value="XBT97815.1"/>
    <property type="molecule type" value="Genomic_DNA"/>
</dbReference>
<dbReference type="PANTHER" id="PTHR44809:SF1">
    <property type="entry name" value="PROTEIN O-MANNOSYL-TRANSFERASE TMTC1"/>
    <property type="match status" value="1"/>
</dbReference>
<dbReference type="Gene3D" id="1.25.40.10">
    <property type="entry name" value="Tetratricopeptide repeat domain"/>
    <property type="match status" value="1"/>
</dbReference>
<dbReference type="InterPro" id="IPR052943">
    <property type="entry name" value="TMTC_O-mannosyl-trnsfr"/>
</dbReference>
<reference evidence="3" key="1">
    <citation type="submission" date="2024-06" db="EMBL/GenBank/DDBJ databases">
        <authorList>
            <person name="Li T."/>
            <person name="Gao R."/>
        </authorList>
    </citation>
    <scope>NUCLEOTIDE SEQUENCE</scope>
    <source>
        <strain evidence="3">ZPR3</strain>
        <plasmid evidence="3">unnamed3</plasmid>
    </source>
</reference>